<reference evidence="2" key="1">
    <citation type="journal article" date="2014" name="Int. J. Syst. Evol. Microbiol.">
        <title>Complete genome sequence of Corynebacterium casei LMG S-19264T (=DSM 44701T), isolated from a smear-ripened cheese.</title>
        <authorList>
            <consortium name="US DOE Joint Genome Institute (JGI-PGF)"/>
            <person name="Walter F."/>
            <person name="Albersmeier A."/>
            <person name="Kalinowski J."/>
            <person name="Ruckert C."/>
        </authorList>
    </citation>
    <scope>NUCLEOTIDE SEQUENCE</scope>
    <source>
        <strain evidence="2">JCM 4784</strain>
    </source>
</reference>
<reference evidence="2" key="2">
    <citation type="submission" date="2020-09" db="EMBL/GenBank/DDBJ databases">
        <authorList>
            <person name="Sun Q."/>
            <person name="Ohkuma M."/>
        </authorList>
    </citation>
    <scope>NUCLEOTIDE SEQUENCE</scope>
    <source>
        <strain evidence="2">JCM 4784</strain>
    </source>
</reference>
<proteinExistence type="predicted"/>
<dbReference type="AlphaFoldDB" id="A0A918ZYF2"/>
<feature type="compositionally biased region" description="Polar residues" evidence="1">
    <location>
        <begin position="35"/>
        <end position="52"/>
    </location>
</feature>
<dbReference type="Proteomes" id="UP000608024">
    <property type="component" value="Unassembled WGS sequence"/>
</dbReference>
<protein>
    <submittedName>
        <fullName evidence="2">Uncharacterized protein</fullName>
    </submittedName>
</protein>
<keyword evidence="3" id="KW-1185">Reference proteome</keyword>
<evidence type="ECO:0000313" key="3">
    <source>
        <dbReference type="Proteomes" id="UP000608024"/>
    </source>
</evidence>
<gene>
    <name evidence="2" type="ORF">GCM10018785_52790</name>
</gene>
<name>A0A918ZYF2_9ACTN</name>
<feature type="region of interest" description="Disordered" evidence="1">
    <location>
        <begin position="72"/>
        <end position="98"/>
    </location>
</feature>
<accession>A0A918ZYF2</accession>
<feature type="region of interest" description="Disordered" evidence="1">
    <location>
        <begin position="23"/>
        <end position="52"/>
    </location>
</feature>
<dbReference type="EMBL" id="BNBT01000100">
    <property type="protein sequence ID" value="GHE77989.1"/>
    <property type="molecule type" value="Genomic_DNA"/>
</dbReference>
<feature type="compositionally biased region" description="Basic and acidic residues" evidence="1">
    <location>
        <begin position="88"/>
        <end position="97"/>
    </location>
</feature>
<comment type="caution">
    <text evidence="2">The sequence shown here is derived from an EMBL/GenBank/DDBJ whole genome shotgun (WGS) entry which is preliminary data.</text>
</comment>
<evidence type="ECO:0000313" key="2">
    <source>
        <dbReference type="EMBL" id="GHE77989.1"/>
    </source>
</evidence>
<sequence>MDCDGRMLAELPLTELARRPGELFGSLEPPRELGQVQQGDAASVRESGTSGSEVMKVRLMSGRDAQVRIMRGPGLRATDPGRQNAGAPERRSAEAPKRRVMFAPFQPRALRIAWVSYDAPQSAIRNRIRWDVPGVKGFPGPRHQPAAER</sequence>
<evidence type="ECO:0000256" key="1">
    <source>
        <dbReference type="SAM" id="MobiDB-lite"/>
    </source>
</evidence>
<organism evidence="2 3">
    <name type="scientific">Streptomyces longispororuber</name>
    <dbReference type="NCBI Taxonomy" id="68230"/>
    <lineage>
        <taxon>Bacteria</taxon>
        <taxon>Bacillati</taxon>
        <taxon>Actinomycetota</taxon>
        <taxon>Actinomycetes</taxon>
        <taxon>Kitasatosporales</taxon>
        <taxon>Streptomycetaceae</taxon>
        <taxon>Streptomyces</taxon>
    </lineage>
</organism>